<dbReference type="Proteomes" id="UP000232688">
    <property type="component" value="Unassembled WGS sequence"/>
</dbReference>
<keyword evidence="1" id="KW-0862">Zinc</keyword>
<feature type="compositionally biased region" description="Polar residues" evidence="2">
    <location>
        <begin position="433"/>
        <end position="452"/>
    </location>
</feature>
<dbReference type="VEuPathDB" id="FungiDB:RhiirA1_516004"/>
<dbReference type="EMBL" id="LLXH01000598">
    <property type="protein sequence ID" value="PKC64847.1"/>
    <property type="molecule type" value="Genomic_DNA"/>
</dbReference>
<keyword evidence="1" id="KW-0863">Zinc-finger</keyword>
<reference evidence="4 5" key="1">
    <citation type="submission" date="2017-10" db="EMBL/GenBank/DDBJ databases">
        <title>Extensive intraspecific genome diversity in a model arbuscular mycorrhizal fungus.</title>
        <authorList>
            <person name="Chen E.C.H."/>
            <person name="Morin E."/>
            <person name="Baudet D."/>
            <person name="Noel J."/>
            <person name="Ndikumana S."/>
            <person name="Charron P."/>
            <person name="St-Onge C."/>
            <person name="Giorgi J."/>
            <person name="Grigoriev I.V."/>
            <person name="Roux C."/>
            <person name="Martin F.M."/>
            <person name="Corradi N."/>
        </authorList>
    </citation>
    <scope>NUCLEOTIDE SEQUENCE [LARGE SCALE GENOMIC DNA]</scope>
    <source>
        <strain evidence="4 5">A1</strain>
    </source>
</reference>
<protein>
    <recommendedName>
        <fullName evidence="3">RING-type domain-containing protein</fullName>
    </recommendedName>
</protein>
<dbReference type="VEuPathDB" id="FungiDB:RhiirFUN_009906"/>
<dbReference type="VEuPathDB" id="FungiDB:FUN_015677"/>
<dbReference type="GO" id="GO:0008270">
    <property type="term" value="F:zinc ion binding"/>
    <property type="evidence" value="ECO:0007669"/>
    <property type="project" value="UniProtKB-KW"/>
</dbReference>
<comment type="caution">
    <text evidence="4">The sequence shown here is derived from an EMBL/GenBank/DDBJ whole genome shotgun (WGS) entry which is preliminary data.</text>
</comment>
<name>A0A2N0RNH1_9GLOM</name>
<evidence type="ECO:0000313" key="5">
    <source>
        <dbReference type="Proteomes" id="UP000232688"/>
    </source>
</evidence>
<dbReference type="VEuPathDB" id="FungiDB:FUN_011126"/>
<reference evidence="4 5" key="2">
    <citation type="submission" date="2017-10" db="EMBL/GenBank/DDBJ databases">
        <title>Genome analyses suggest a sexual origin of heterokaryosis in a supposedly ancient asexual fungus.</title>
        <authorList>
            <person name="Corradi N."/>
            <person name="Sedzielewska K."/>
            <person name="Noel J."/>
            <person name="Charron P."/>
            <person name="Farinelli L."/>
            <person name="Marton T."/>
            <person name="Kruger M."/>
            <person name="Pelin A."/>
            <person name="Brachmann A."/>
            <person name="Corradi N."/>
        </authorList>
    </citation>
    <scope>NUCLEOTIDE SEQUENCE [LARGE SCALE GENOMIC DNA]</scope>
    <source>
        <strain evidence="4 5">A1</strain>
    </source>
</reference>
<dbReference type="Gene3D" id="3.30.40.10">
    <property type="entry name" value="Zinc/RING finger domain, C3HC4 (zinc finger)"/>
    <property type="match status" value="1"/>
</dbReference>
<evidence type="ECO:0000313" key="4">
    <source>
        <dbReference type="EMBL" id="PKC64847.1"/>
    </source>
</evidence>
<organism evidence="4 5">
    <name type="scientific">Rhizophagus irregularis</name>
    <dbReference type="NCBI Taxonomy" id="588596"/>
    <lineage>
        <taxon>Eukaryota</taxon>
        <taxon>Fungi</taxon>
        <taxon>Fungi incertae sedis</taxon>
        <taxon>Mucoromycota</taxon>
        <taxon>Glomeromycotina</taxon>
        <taxon>Glomeromycetes</taxon>
        <taxon>Glomerales</taxon>
        <taxon>Glomeraceae</taxon>
        <taxon>Rhizophagus</taxon>
    </lineage>
</organism>
<dbReference type="InterPro" id="IPR013083">
    <property type="entry name" value="Znf_RING/FYVE/PHD"/>
</dbReference>
<sequence length="671" mass="75413">MVERVDLRIHRTVQNETNNHTLRKEEREGKRSNFTQISSDMAYHHIRYLGSTLDLCLPSFKKDYARDANKLCDNESKTVSGKFDNNSTVSEIATSNCECNVLKRDFEAKKNGDKIHDGCVSSLSITEKLKALKHNLGNCSESILFVAMIGQAKSHHNPVDLYTLTLELPKNPQAQLSVKEPCNICEYVIEQIASHQTNYGMIFLDCFGRVFIWEDTFQMAYPLGDSLEEAQNNSIEESGNLSTTNDYNDLGNLIYYDDDDGGGSGGGGEKNKITKPCKPSLINYRNIAYNILKYLEDDIVKNKEIQELGQCTECTNNILSSPIKVLTILTCGHIFHRPCIEKQLLHTKPSTCPFPDCGKNVDIIVDPNSIRRGSQSSQSSGTLALTNLIGKKVVLNSPVIPKEGSPSNPMNVDPNGNVALINVLLSGREQRSSKTTGVAKKTSNQATNPDNSENMDDSELSSKQIQRPLYKKCSEEISIEFTKDTVFCHCPTCLVEDLELFPVELTSSTTQKKCTRESTAKKSSSKKKKTTNKDDISTMLKKLIEELLTNIPNTEQAKKKNEDATQNVINRYFAFGEALYLRYKKLKSSYSKDRAKALVEEEVRKQIPKTKFSDEALQKKRGRFEKAYILFNSIGKSKIERIRSFFERSILNLSDTNVDCVIAGVLRAEWN</sequence>
<dbReference type="VEuPathDB" id="FungiDB:RhiirFUN_026498"/>
<feature type="region of interest" description="Disordered" evidence="2">
    <location>
        <begin position="429"/>
        <end position="463"/>
    </location>
</feature>
<feature type="domain" description="RING-type" evidence="3">
    <location>
        <begin position="311"/>
        <end position="353"/>
    </location>
</feature>
<proteinExistence type="predicted"/>
<dbReference type="CDD" id="cd16448">
    <property type="entry name" value="RING-H2"/>
    <property type="match status" value="1"/>
</dbReference>
<feature type="region of interest" description="Disordered" evidence="2">
    <location>
        <begin position="512"/>
        <end position="533"/>
    </location>
</feature>
<evidence type="ECO:0000259" key="3">
    <source>
        <dbReference type="PROSITE" id="PS50089"/>
    </source>
</evidence>
<evidence type="ECO:0000256" key="2">
    <source>
        <dbReference type="SAM" id="MobiDB-lite"/>
    </source>
</evidence>
<gene>
    <name evidence="4" type="ORF">RhiirA1_516004</name>
</gene>
<keyword evidence="1" id="KW-0479">Metal-binding</keyword>
<dbReference type="AlphaFoldDB" id="A0A2N0RNH1"/>
<dbReference type="SUPFAM" id="SSF57850">
    <property type="entry name" value="RING/U-box"/>
    <property type="match status" value="1"/>
</dbReference>
<dbReference type="PROSITE" id="PS50089">
    <property type="entry name" value="ZF_RING_2"/>
    <property type="match status" value="1"/>
</dbReference>
<dbReference type="InterPro" id="IPR001841">
    <property type="entry name" value="Znf_RING"/>
</dbReference>
<evidence type="ECO:0000256" key="1">
    <source>
        <dbReference type="PROSITE-ProRule" id="PRU00175"/>
    </source>
</evidence>
<accession>A0A2N0RNH1</accession>